<sequence length="77" mass="8744">MTTKHKSPTFGSSIHPHLSTVRGGRQSTRALSITPFAIFGKGSHWPTNIEVQKDMSNAFGIYRKHTRNNKSYMRLIE</sequence>
<protein>
    <submittedName>
        <fullName evidence="2">Uncharacterized protein</fullName>
    </submittedName>
</protein>
<gene>
    <name evidence="2" type="ORF">B296_00010956</name>
</gene>
<feature type="region of interest" description="Disordered" evidence="1">
    <location>
        <begin position="1"/>
        <end position="26"/>
    </location>
</feature>
<proteinExistence type="predicted"/>
<name>A0A426YUF0_ENSVE</name>
<accession>A0A426YUF0</accession>
<organism evidence="2 3">
    <name type="scientific">Ensete ventricosum</name>
    <name type="common">Abyssinian banana</name>
    <name type="synonym">Musa ensete</name>
    <dbReference type="NCBI Taxonomy" id="4639"/>
    <lineage>
        <taxon>Eukaryota</taxon>
        <taxon>Viridiplantae</taxon>
        <taxon>Streptophyta</taxon>
        <taxon>Embryophyta</taxon>
        <taxon>Tracheophyta</taxon>
        <taxon>Spermatophyta</taxon>
        <taxon>Magnoliopsida</taxon>
        <taxon>Liliopsida</taxon>
        <taxon>Zingiberales</taxon>
        <taxon>Musaceae</taxon>
        <taxon>Ensete</taxon>
    </lineage>
</organism>
<evidence type="ECO:0000256" key="1">
    <source>
        <dbReference type="SAM" id="MobiDB-lite"/>
    </source>
</evidence>
<comment type="caution">
    <text evidence="2">The sequence shown here is derived from an EMBL/GenBank/DDBJ whole genome shotgun (WGS) entry which is preliminary data.</text>
</comment>
<evidence type="ECO:0000313" key="2">
    <source>
        <dbReference type="EMBL" id="RRT55360.1"/>
    </source>
</evidence>
<dbReference type="Proteomes" id="UP000287651">
    <property type="component" value="Unassembled WGS sequence"/>
</dbReference>
<dbReference type="EMBL" id="AMZH03010124">
    <property type="protein sequence ID" value="RRT55360.1"/>
    <property type="molecule type" value="Genomic_DNA"/>
</dbReference>
<dbReference type="AlphaFoldDB" id="A0A426YUF0"/>
<evidence type="ECO:0000313" key="3">
    <source>
        <dbReference type="Proteomes" id="UP000287651"/>
    </source>
</evidence>
<reference evidence="2 3" key="1">
    <citation type="journal article" date="2014" name="Agronomy (Basel)">
        <title>A Draft Genome Sequence for Ensete ventricosum, the Drought-Tolerant Tree Against Hunger.</title>
        <authorList>
            <person name="Harrison J."/>
            <person name="Moore K.A."/>
            <person name="Paszkiewicz K."/>
            <person name="Jones T."/>
            <person name="Grant M."/>
            <person name="Ambacheew D."/>
            <person name="Muzemil S."/>
            <person name="Studholme D.J."/>
        </authorList>
    </citation>
    <scope>NUCLEOTIDE SEQUENCE [LARGE SCALE GENOMIC DNA]</scope>
</reference>